<reference evidence="2 3" key="1">
    <citation type="submission" date="2014-09" db="EMBL/GenBank/DDBJ databases">
        <authorList>
            <person name="Ellenberger Sabrina"/>
        </authorList>
    </citation>
    <scope>NUCLEOTIDE SEQUENCE [LARGE SCALE GENOMIC DNA]</scope>
    <source>
        <strain evidence="2 3">CBS 412.66</strain>
    </source>
</reference>
<evidence type="ECO:0000259" key="1">
    <source>
        <dbReference type="PROSITE" id="PS50222"/>
    </source>
</evidence>
<dbReference type="SMART" id="SM00054">
    <property type="entry name" value="EFh"/>
    <property type="match status" value="1"/>
</dbReference>
<dbReference type="InterPro" id="IPR011992">
    <property type="entry name" value="EF-hand-dom_pair"/>
</dbReference>
<dbReference type="Pfam" id="PF13499">
    <property type="entry name" value="EF-hand_7"/>
    <property type="match status" value="1"/>
</dbReference>
<feature type="domain" description="EF-hand" evidence="1">
    <location>
        <begin position="25"/>
        <end position="60"/>
    </location>
</feature>
<dbReference type="OrthoDB" id="26525at2759"/>
<dbReference type="STRING" id="35722.A0A0B7NIB4"/>
<gene>
    <name evidence="2" type="primary">PARPA_09288.1 scaffold 36060</name>
</gene>
<dbReference type="SUPFAM" id="SSF47473">
    <property type="entry name" value="EF-hand"/>
    <property type="match status" value="1"/>
</dbReference>
<dbReference type="AlphaFoldDB" id="A0A0B7NIB4"/>
<dbReference type="Gene3D" id="1.10.238.10">
    <property type="entry name" value="EF-hand"/>
    <property type="match status" value="1"/>
</dbReference>
<name>A0A0B7NIB4_9FUNG</name>
<dbReference type="Proteomes" id="UP000054107">
    <property type="component" value="Unassembled WGS sequence"/>
</dbReference>
<dbReference type="GO" id="GO:0005509">
    <property type="term" value="F:calcium ion binding"/>
    <property type="evidence" value="ECO:0007669"/>
    <property type="project" value="InterPro"/>
</dbReference>
<sequence length="129" mass="15010">MSEQPQEDPLYDLMVDSETGDLKPKVDKILDGIFKKFDKDGDGKWDLEELQEFAKATNGCPFDDCVIDEIIESFQVDKENRLLFEGFYEMYYMQTISEPGETLKDFKKHGYDDKLDLVSSRIEESEKAE</sequence>
<dbReference type="EMBL" id="LN731879">
    <property type="protein sequence ID" value="CEP15087.1"/>
    <property type="molecule type" value="Genomic_DNA"/>
</dbReference>
<keyword evidence="3" id="KW-1185">Reference proteome</keyword>
<dbReference type="InterPro" id="IPR002048">
    <property type="entry name" value="EF_hand_dom"/>
</dbReference>
<evidence type="ECO:0000313" key="2">
    <source>
        <dbReference type="EMBL" id="CEP15087.1"/>
    </source>
</evidence>
<evidence type="ECO:0000313" key="3">
    <source>
        <dbReference type="Proteomes" id="UP000054107"/>
    </source>
</evidence>
<dbReference type="PROSITE" id="PS50222">
    <property type="entry name" value="EF_HAND_2"/>
    <property type="match status" value="1"/>
</dbReference>
<accession>A0A0B7NIB4</accession>
<protein>
    <recommendedName>
        <fullName evidence="1">EF-hand domain-containing protein</fullName>
    </recommendedName>
</protein>
<organism evidence="2 3">
    <name type="scientific">Parasitella parasitica</name>
    <dbReference type="NCBI Taxonomy" id="35722"/>
    <lineage>
        <taxon>Eukaryota</taxon>
        <taxon>Fungi</taxon>
        <taxon>Fungi incertae sedis</taxon>
        <taxon>Mucoromycota</taxon>
        <taxon>Mucoromycotina</taxon>
        <taxon>Mucoromycetes</taxon>
        <taxon>Mucorales</taxon>
        <taxon>Mucorineae</taxon>
        <taxon>Mucoraceae</taxon>
        <taxon>Parasitella</taxon>
    </lineage>
</organism>
<proteinExistence type="predicted"/>